<keyword evidence="4" id="KW-1185">Reference proteome</keyword>
<sequence length="146" mass="14976">MTDPLHGDGARTGAGAPKEADPSVGELFGRLTEHTTRLVRAEIALAKAELKAKLTKIGIGAGLLVLAGVLSFYALGKLLDAAALGLAEAVAPWLAFLIVGVVLLIIVGILAALGAKALKAGSPPTPERAIDNVKADVEEIKKGLRR</sequence>
<feature type="transmembrane region" description="Helical" evidence="2">
    <location>
        <begin position="90"/>
        <end position="113"/>
    </location>
</feature>
<dbReference type="EMBL" id="JAAXOW010000004">
    <property type="protein sequence ID" value="NKX93938.1"/>
    <property type="molecule type" value="Genomic_DNA"/>
</dbReference>
<dbReference type="AlphaFoldDB" id="A0A9X5FKT9"/>
<keyword evidence="2" id="KW-0472">Membrane</keyword>
<dbReference type="RefSeq" id="WP_168448007.1">
    <property type="nucleotide sequence ID" value="NZ_JAAXOW010000004.1"/>
</dbReference>
<feature type="region of interest" description="Disordered" evidence="1">
    <location>
        <begin position="1"/>
        <end position="23"/>
    </location>
</feature>
<name>A0A9X5FKT9_9MICO</name>
<proteinExistence type="predicted"/>
<comment type="caution">
    <text evidence="3">The sequence shown here is derived from an EMBL/GenBank/DDBJ whole genome shotgun (WGS) entry which is preliminary data.</text>
</comment>
<protein>
    <submittedName>
        <fullName evidence="3">Phage holin family protein</fullName>
    </submittedName>
</protein>
<feature type="transmembrane region" description="Helical" evidence="2">
    <location>
        <begin position="57"/>
        <end position="75"/>
    </location>
</feature>
<dbReference type="Proteomes" id="UP000774283">
    <property type="component" value="Unassembled WGS sequence"/>
</dbReference>
<evidence type="ECO:0000256" key="2">
    <source>
        <dbReference type="SAM" id="Phobius"/>
    </source>
</evidence>
<reference evidence="3 4" key="1">
    <citation type="submission" date="2020-04" db="EMBL/GenBank/DDBJ databases">
        <title>MicrobeNet Type strains.</title>
        <authorList>
            <person name="Nicholson A.C."/>
        </authorList>
    </citation>
    <scope>NUCLEOTIDE SEQUENCE [LARGE SCALE GENOMIC DNA]</scope>
    <source>
        <strain evidence="3 4">ATCC BAA-789</strain>
    </source>
</reference>
<evidence type="ECO:0000313" key="4">
    <source>
        <dbReference type="Proteomes" id="UP000774283"/>
    </source>
</evidence>
<keyword evidence="2" id="KW-0812">Transmembrane</keyword>
<dbReference type="Pfam" id="PF07332">
    <property type="entry name" value="Phage_holin_3_6"/>
    <property type="match status" value="1"/>
</dbReference>
<gene>
    <name evidence="3" type="ORF">HF995_11760</name>
</gene>
<dbReference type="InterPro" id="IPR009937">
    <property type="entry name" value="Phage_holin_3_6"/>
</dbReference>
<evidence type="ECO:0000256" key="1">
    <source>
        <dbReference type="SAM" id="MobiDB-lite"/>
    </source>
</evidence>
<keyword evidence="2" id="KW-1133">Transmembrane helix</keyword>
<evidence type="ECO:0000313" key="3">
    <source>
        <dbReference type="EMBL" id="NKX93938.1"/>
    </source>
</evidence>
<organism evidence="3 4">
    <name type="scientific">Sanguibacter hominis ATCC BAA-789</name>
    <dbReference type="NCBI Taxonomy" id="1312740"/>
    <lineage>
        <taxon>Bacteria</taxon>
        <taxon>Bacillati</taxon>
        <taxon>Actinomycetota</taxon>
        <taxon>Actinomycetes</taxon>
        <taxon>Micrococcales</taxon>
        <taxon>Sanguibacteraceae</taxon>
        <taxon>Sanguibacter</taxon>
    </lineage>
</organism>
<accession>A0A9X5FKT9</accession>